<name>A0A392PVA5_9FABA</name>
<accession>A0A392PVA5</accession>
<protein>
    <submittedName>
        <fullName evidence="1">Otubain</fullName>
    </submittedName>
</protein>
<dbReference type="Proteomes" id="UP000265520">
    <property type="component" value="Unassembled WGS sequence"/>
</dbReference>
<comment type="caution">
    <text evidence="1">The sequence shown here is derived from an EMBL/GenBank/DDBJ whole genome shotgun (WGS) entry which is preliminary data.</text>
</comment>
<dbReference type="AlphaFoldDB" id="A0A392PVA5"/>
<dbReference type="EMBL" id="LXQA010096430">
    <property type="protein sequence ID" value="MCI15429.1"/>
    <property type="molecule type" value="Genomic_DNA"/>
</dbReference>
<keyword evidence="2" id="KW-1185">Reference proteome</keyword>
<evidence type="ECO:0000313" key="2">
    <source>
        <dbReference type="Proteomes" id="UP000265520"/>
    </source>
</evidence>
<evidence type="ECO:0000313" key="1">
    <source>
        <dbReference type="EMBL" id="MCI15429.1"/>
    </source>
</evidence>
<feature type="non-terminal residue" evidence="1">
    <location>
        <position position="1"/>
    </location>
</feature>
<reference evidence="1 2" key="1">
    <citation type="journal article" date="2018" name="Front. Plant Sci.">
        <title>Red Clover (Trifolium pratense) and Zigzag Clover (T. medium) - A Picture of Genomic Similarities and Differences.</title>
        <authorList>
            <person name="Dluhosova J."/>
            <person name="Istvanek J."/>
            <person name="Nedelnik J."/>
            <person name="Repkova J."/>
        </authorList>
    </citation>
    <scope>NUCLEOTIDE SEQUENCE [LARGE SCALE GENOMIC DNA]</scope>
    <source>
        <strain evidence="2">cv. 10/8</strain>
        <tissue evidence="1">Leaf</tissue>
    </source>
</reference>
<sequence>CSLPPTSPMWAKHHLQNATNWPYKYLERMSNYNNISLAHGEIIIGDYDTTEKIVVDVEDNIVPETVDLAED</sequence>
<proteinExistence type="predicted"/>
<organism evidence="1 2">
    <name type="scientific">Trifolium medium</name>
    <dbReference type="NCBI Taxonomy" id="97028"/>
    <lineage>
        <taxon>Eukaryota</taxon>
        <taxon>Viridiplantae</taxon>
        <taxon>Streptophyta</taxon>
        <taxon>Embryophyta</taxon>
        <taxon>Tracheophyta</taxon>
        <taxon>Spermatophyta</taxon>
        <taxon>Magnoliopsida</taxon>
        <taxon>eudicotyledons</taxon>
        <taxon>Gunneridae</taxon>
        <taxon>Pentapetalae</taxon>
        <taxon>rosids</taxon>
        <taxon>fabids</taxon>
        <taxon>Fabales</taxon>
        <taxon>Fabaceae</taxon>
        <taxon>Papilionoideae</taxon>
        <taxon>50 kb inversion clade</taxon>
        <taxon>NPAAA clade</taxon>
        <taxon>Hologalegina</taxon>
        <taxon>IRL clade</taxon>
        <taxon>Trifolieae</taxon>
        <taxon>Trifolium</taxon>
    </lineage>
</organism>